<dbReference type="InterPro" id="IPR002933">
    <property type="entry name" value="Peptidase_M20"/>
</dbReference>
<evidence type="ECO:0000256" key="4">
    <source>
        <dbReference type="ARBA" id="ARBA00022833"/>
    </source>
</evidence>
<dbReference type="PROSITE" id="PS00758">
    <property type="entry name" value="ARGE_DAPE_CPG2_1"/>
    <property type="match status" value="1"/>
</dbReference>
<comment type="cofactor">
    <cofactor evidence="1">
        <name>Zn(2+)</name>
        <dbReference type="ChEBI" id="CHEBI:29105"/>
    </cofactor>
</comment>
<dbReference type="InterPro" id="IPR050072">
    <property type="entry name" value="Peptidase_M20A"/>
</dbReference>
<evidence type="ECO:0000313" key="8">
    <source>
        <dbReference type="Proteomes" id="UP001370348"/>
    </source>
</evidence>
<dbReference type="InterPro" id="IPR036264">
    <property type="entry name" value="Bact_exopeptidase_dim_dom"/>
</dbReference>
<organism evidence="7 8">
    <name type="scientific">Pendulispora albinea</name>
    <dbReference type="NCBI Taxonomy" id="2741071"/>
    <lineage>
        <taxon>Bacteria</taxon>
        <taxon>Pseudomonadati</taxon>
        <taxon>Myxococcota</taxon>
        <taxon>Myxococcia</taxon>
        <taxon>Myxococcales</taxon>
        <taxon>Sorangiineae</taxon>
        <taxon>Pendulisporaceae</taxon>
        <taxon>Pendulispora</taxon>
    </lineage>
</organism>
<keyword evidence="3" id="KW-0378">Hydrolase</keyword>
<reference evidence="7 8" key="1">
    <citation type="submission" date="2021-12" db="EMBL/GenBank/DDBJ databases">
        <title>Discovery of the Pendulisporaceae a myxobacterial family with distinct sporulation behavior and unique specialized metabolism.</title>
        <authorList>
            <person name="Garcia R."/>
            <person name="Popoff A."/>
            <person name="Bader C.D."/>
            <person name="Loehr J."/>
            <person name="Walesch S."/>
            <person name="Walt C."/>
            <person name="Boldt J."/>
            <person name="Bunk B."/>
            <person name="Haeckl F.J.F.P.J."/>
            <person name="Gunesch A.P."/>
            <person name="Birkelbach J."/>
            <person name="Nuebel U."/>
            <person name="Pietschmann T."/>
            <person name="Bach T."/>
            <person name="Mueller R."/>
        </authorList>
    </citation>
    <scope>NUCLEOTIDE SEQUENCE [LARGE SCALE GENOMIC DNA]</scope>
    <source>
        <strain evidence="7 8">MSr11954</strain>
    </source>
</reference>
<dbReference type="SUPFAM" id="SSF55031">
    <property type="entry name" value="Bacterial exopeptidase dimerisation domain"/>
    <property type="match status" value="1"/>
</dbReference>
<evidence type="ECO:0000256" key="2">
    <source>
        <dbReference type="ARBA" id="ARBA00022723"/>
    </source>
</evidence>
<keyword evidence="2" id="KW-0479">Metal-binding</keyword>
<dbReference type="PANTHER" id="PTHR43808">
    <property type="entry name" value="ACETYLORNITHINE DEACETYLASE"/>
    <property type="match status" value="1"/>
</dbReference>
<dbReference type="Proteomes" id="UP001370348">
    <property type="component" value="Chromosome"/>
</dbReference>
<keyword evidence="8" id="KW-1185">Reference proteome</keyword>
<accession>A0ABZ2LNI4</accession>
<evidence type="ECO:0000256" key="5">
    <source>
        <dbReference type="ARBA" id="ARBA00023285"/>
    </source>
</evidence>
<evidence type="ECO:0000313" key="7">
    <source>
        <dbReference type="EMBL" id="WXB12468.1"/>
    </source>
</evidence>
<dbReference type="Pfam" id="PF07687">
    <property type="entry name" value="M20_dimer"/>
    <property type="match status" value="1"/>
</dbReference>
<dbReference type="Gene3D" id="3.40.630.10">
    <property type="entry name" value="Zn peptidases"/>
    <property type="match status" value="1"/>
</dbReference>
<dbReference type="InterPro" id="IPR001261">
    <property type="entry name" value="ArgE/DapE_CS"/>
</dbReference>
<sequence>MTRTTDPIPLLERLIRVDTHNPGGDELALSALLAEELHARAPDDVAVVEVPRASGTRGAYVYARWGQPDLLVNAHIDTVPVNAGWTGNPFEPRRADGRLYGLGACDTKGAIASILTALDAVKPKNVGVLFSGDEELSSTCIAAFLASPYAKGLARAIVCEPTSVRVGVRHRGILGLKLTLRGEGGHSSRADTMRAPLAELCRVAVAWDDWGKAQRGRGPKGFTGMCTNIAGLEGGVAFNVVPERATLTASFRPPPGTDVNAVGSELVAIAKEICPDATSDAVLGRPAFATQALAAFPPTIGARSEAPVDLAFWTEAAQLTQAGIDAVVFGPGDIAQAHAPDEWVLESDLIAARDAFVHVFQHTVTGGAGGARRG</sequence>
<gene>
    <name evidence="7" type="ORF">LZC94_32045</name>
</gene>
<evidence type="ECO:0000256" key="3">
    <source>
        <dbReference type="ARBA" id="ARBA00022801"/>
    </source>
</evidence>
<dbReference type="InterPro" id="IPR011650">
    <property type="entry name" value="Peptidase_M20_dimer"/>
</dbReference>
<proteinExistence type="predicted"/>
<feature type="domain" description="Peptidase M20 dimerisation" evidence="6">
    <location>
        <begin position="169"/>
        <end position="276"/>
    </location>
</feature>
<dbReference type="SUPFAM" id="SSF53187">
    <property type="entry name" value="Zn-dependent exopeptidases"/>
    <property type="match status" value="1"/>
</dbReference>
<keyword evidence="5" id="KW-0170">Cobalt</keyword>
<dbReference type="PANTHER" id="PTHR43808:SF31">
    <property type="entry name" value="N-ACETYL-L-CITRULLINE DEACETYLASE"/>
    <property type="match status" value="1"/>
</dbReference>
<protein>
    <submittedName>
        <fullName evidence="7">M20/M25/M40 family metallo-hydrolase</fullName>
    </submittedName>
</protein>
<evidence type="ECO:0000256" key="1">
    <source>
        <dbReference type="ARBA" id="ARBA00001947"/>
    </source>
</evidence>
<dbReference type="Pfam" id="PF01546">
    <property type="entry name" value="Peptidase_M20"/>
    <property type="match status" value="1"/>
</dbReference>
<dbReference type="EMBL" id="CP089984">
    <property type="protein sequence ID" value="WXB12468.1"/>
    <property type="molecule type" value="Genomic_DNA"/>
</dbReference>
<name>A0ABZ2LNI4_9BACT</name>
<dbReference type="Gene3D" id="3.30.70.360">
    <property type="match status" value="1"/>
</dbReference>
<evidence type="ECO:0000259" key="6">
    <source>
        <dbReference type="Pfam" id="PF07687"/>
    </source>
</evidence>
<dbReference type="RefSeq" id="WP_394822090.1">
    <property type="nucleotide sequence ID" value="NZ_CP089984.1"/>
</dbReference>
<keyword evidence="4" id="KW-0862">Zinc</keyword>